<protein>
    <submittedName>
        <fullName evidence="1">Uncharacterized protein</fullName>
    </submittedName>
</protein>
<evidence type="ECO:0000313" key="1">
    <source>
        <dbReference type="EMBL" id="BCL05887.1"/>
    </source>
</evidence>
<sequence length="234" mass="28041">MKKIIIKFLRIKKIIIKKILIKFLRIKKKIMKKILIKFLRIKKKIMKKILIIDKILDHYELNVILQNIKVIITGITLYKKKYKTKLSIWIYIGDQSLGVLKGIINFRKNNNVKNYWISTKLLKKLAFIILTIITIFKCIEFYQRSSSEKITLSVLIPFYADLNLWYGKKQLYYFPKNDEKNLKNKKISILQQKGFADIMKLYIKKENIRTIKYNLTILQLLCLIINLLNLKNQI</sequence>
<organism evidence="1">
    <name type="scientific">Pteridomonas sp. YPF1301</name>
    <dbReference type="NCBI Taxonomy" id="2766739"/>
    <lineage>
        <taxon>Eukaryota</taxon>
        <taxon>Sar</taxon>
        <taxon>Stramenopiles</taxon>
        <taxon>Ochrophyta</taxon>
        <taxon>Dictyochophyceae</taxon>
        <taxon>Pedinellales</taxon>
        <taxon>Pteridomonas</taxon>
    </lineage>
</organism>
<dbReference type="EMBL" id="LC580440">
    <property type="protein sequence ID" value="BCL05887.1"/>
    <property type="molecule type" value="Genomic_DNA"/>
</dbReference>
<reference evidence="1" key="1">
    <citation type="submission" date="2020-09" db="EMBL/GenBank/DDBJ databases">
        <title>Highly reduced plastid genomes of the non-photosynthetic dictyochophyceans Pteridomonas spp. (Ochrophyta, SAR).</title>
        <authorList>
            <person name="Kayama M."/>
            <person name="Kamikawa R."/>
        </authorList>
    </citation>
    <scope>NUCLEOTIDE SEQUENCE</scope>
    <source>
        <strain evidence="1">YPF1301</strain>
    </source>
</reference>
<proteinExistence type="predicted"/>
<dbReference type="AlphaFoldDB" id="A0A7G1MNF4"/>
<name>A0A7G1MNF4_9STRA</name>
<accession>A0A7G1MNF4</accession>
<geneLocation type="plastid" evidence="1"/>
<keyword evidence="1" id="KW-0934">Plastid</keyword>